<evidence type="ECO:0000313" key="2">
    <source>
        <dbReference type="Proteomes" id="UP000192368"/>
    </source>
</evidence>
<dbReference type="Gene3D" id="3.90.550.10">
    <property type="entry name" value="Spore Coat Polysaccharide Biosynthesis Protein SpsA, Chain A"/>
    <property type="match status" value="1"/>
</dbReference>
<reference evidence="2" key="1">
    <citation type="submission" date="2017-04" db="EMBL/GenBank/DDBJ databases">
        <authorList>
            <person name="Varghese N."/>
            <person name="Submissions S."/>
        </authorList>
    </citation>
    <scope>NUCLEOTIDE SEQUENCE [LARGE SCALE GENOMIC DNA]</scope>
    <source>
        <strain evidence="2">DSM 20463</strain>
    </source>
</reference>
<dbReference type="GO" id="GO:0016779">
    <property type="term" value="F:nucleotidyltransferase activity"/>
    <property type="evidence" value="ECO:0007669"/>
    <property type="project" value="UniProtKB-KW"/>
</dbReference>
<keyword evidence="2" id="KW-1185">Reference proteome</keyword>
<dbReference type="PANTHER" id="PTHR36529:SF1">
    <property type="entry name" value="GLYCOSYLTRANSFERASE"/>
    <property type="match status" value="1"/>
</dbReference>
<dbReference type="InterPro" id="IPR029044">
    <property type="entry name" value="Nucleotide-diphossugar_trans"/>
</dbReference>
<accession>A0A1W1V396</accession>
<dbReference type="Proteomes" id="UP000192368">
    <property type="component" value="Unassembled WGS sequence"/>
</dbReference>
<dbReference type="Pfam" id="PF09837">
    <property type="entry name" value="DUF2064"/>
    <property type="match status" value="1"/>
</dbReference>
<dbReference type="Gene3D" id="3.90.1200.10">
    <property type="match status" value="1"/>
</dbReference>
<dbReference type="AlphaFoldDB" id="A0A1W1V396"/>
<keyword evidence="1" id="KW-0548">Nucleotidyltransferase</keyword>
<dbReference type="RefSeq" id="WP_084230814.1">
    <property type="nucleotide sequence ID" value="NZ_FWWR01000009.1"/>
</dbReference>
<dbReference type="SUPFAM" id="SSF56112">
    <property type="entry name" value="Protein kinase-like (PK-like)"/>
    <property type="match status" value="1"/>
</dbReference>
<dbReference type="OrthoDB" id="3171511at2"/>
<gene>
    <name evidence="1" type="ORF">SAMN00017477_1253</name>
</gene>
<dbReference type="PANTHER" id="PTHR36529">
    <property type="entry name" value="SLL1095 PROTEIN"/>
    <property type="match status" value="1"/>
</dbReference>
<organism evidence="1 2">
    <name type="scientific">Peptoniphilus asaccharolyticus DSM 20463</name>
    <dbReference type="NCBI Taxonomy" id="573058"/>
    <lineage>
        <taxon>Bacteria</taxon>
        <taxon>Bacillati</taxon>
        <taxon>Bacillota</taxon>
        <taxon>Tissierellia</taxon>
        <taxon>Tissierellales</taxon>
        <taxon>Peptoniphilaceae</taxon>
        <taxon>Peptoniphilus</taxon>
    </lineage>
</organism>
<dbReference type="NCBIfam" id="TIGR04282">
    <property type="entry name" value="glyco_like_cofC"/>
    <property type="match status" value="1"/>
</dbReference>
<evidence type="ECO:0000313" key="1">
    <source>
        <dbReference type="EMBL" id="SMB87805.1"/>
    </source>
</evidence>
<dbReference type="InterPro" id="IPR011009">
    <property type="entry name" value="Kinase-like_dom_sf"/>
</dbReference>
<name>A0A1W1V396_PEPAS</name>
<dbReference type="InterPro" id="IPR018641">
    <property type="entry name" value="Trfase_1_rSAM/seldom-assoc"/>
</dbReference>
<proteinExistence type="predicted"/>
<sequence>MKRKIIFFTKAPALNYGKSRLKNFLSAEERYKLSKFLIEDNLKVLKQSGYDFVIYYSGAIENLNFIDYEKIPQRGKSLGDKMFNAIKDELTQNDEVILLGSDLRGITTTLIEDAFNGLAHSDCVISPAKDGGYGLIGFKKPIDLFSEIEYSRSDVLENTLKKANSINISVMRLDEVRDIDETIDLIREELQTDDVELLGNGEYNLNYKFNQNFVCRINLGSQLNLGSEQLSYEYQALKLLEPSGVTPRVHYLKKDSKYIQKDFLVMDYLPGMALDYETDMDIAAYLLSTIHNFKVSNSNLICVDKPFKAMFEECSQMYSVYKNSEIYNPSVGQYIDSFFDFVKSLGVESEISNPCVINTELNNRNFIINGANSYVIDWEKPIIGEAEQDIAHFLVPTTTNWKTNKILSEDEINNFISAYEKYRPIDRQKLKKYFAFNCLRGVTWCSMAKVEYENERALSNKDTYEKINLFLSEPYLEMLFKRFYEVNNEKI</sequence>
<dbReference type="SUPFAM" id="SSF53448">
    <property type="entry name" value="Nucleotide-diphospho-sugar transferases"/>
    <property type="match status" value="1"/>
</dbReference>
<dbReference type="STRING" id="573058.SAMN00017477_1253"/>
<dbReference type="EMBL" id="FWWR01000009">
    <property type="protein sequence ID" value="SMB87805.1"/>
    <property type="molecule type" value="Genomic_DNA"/>
</dbReference>
<protein>
    <submittedName>
        <fullName evidence="1">2-phospho-L-lactate guanylyltransferase</fullName>
    </submittedName>
</protein>
<keyword evidence="1" id="KW-0808">Transferase</keyword>